<accession>A0ABP7IDD7</accession>
<sequence length="279" mass="28466">MTRGPLPPGVYWRRRVFVLAIAASLVFIVANVLRGGSDGSDDQAPVAQQAGADVDIPSVTLPPTGKAKRHARRAPVSYGPTFDPNVLAPPSGPCSPDDVSITPRVDGAVAGRDVTIGLSLRSTGPAACSWHISGDHVLVRITHGGEQIWTSQECPAAVPDRDVVVRDVVATVVPMTWNAKRSDERCHEGTEWAGAGSYVVAAAALGGEPAQERFALTNPAAATVTDPPTPESTGTGRPSGAGRPSGTGQPSGTGPSGGRDDLGPDGQPLGGSTAGVPVR</sequence>
<organism evidence="2 3">
    <name type="scientific">Nocardioides panacisoli</name>
    <dbReference type="NCBI Taxonomy" id="627624"/>
    <lineage>
        <taxon>Bacteria</taxon>
        <taxon>Bacillati</taxon>
        <taxon>Actinomycetota</taxon>
        <taxon>Actinomycetes</taxon>
        <taxon>Propionibacteriales</taxon>
        <taxon>Nocardioidaceae</taxon>
        <taxon>Nocardioides</taxon>
    </lineage>
</organism>
<feature type="region of interest" description="Disordered" evidence="1">
    <location>
        <begin position="38"/>
        <end position="86"/>
    </location>
</feature>
<evidence type="ECO:0008006" key="4">
    <source>
        <dbReference type="Google" id="ProtNLM"/>
    </source>
</evidence>
<name>A0ABP7IDD7_9ACTN</name>
<protein>
    <recommendedName>
        <fullName evidence="4">DUF4232 domain-containing protein</fullName>
    </recommendedName>
</protein>
<evidence type="ECO:0000313" key="3">
    <source>
        <dbReference type="Proteomes" id="UP001501821"/>
    </source>
</evidence>
<feature type="compositionally biased region" description="Gly residues" evidence="1">
    <location>
        <begin position="237"/>
        <end position="257"/>
    </location>
</feature>
<keyword evidence="3" id="KW-1185">Reference proteome</keyword>
<feature type="region of interest" description="Disordered" evidence="1">
    <location>
        <begin position="220"/>
        <end position="279"/>
    </location>
</feature>
<comment type="caution">
    <text evidence="2">The sequence shown here is derived from an EMBL/GenBank/DDBJ whole genome shotgun (WGS) entry which is preliminary data.</text>
</comment>
<reference evidence="3" key="1">
    <citation type="journal article" date="2019" name="Int. J. Syst. Evol. Microbiol.">
        <title>The Global Catalogue of Microorganisms (GCM) 10K type strain sequencing project: providing services to taxonomists for standard genome sequencing and annotation.</title>
        <authorList>
            <consortium name="The Broad Institute Genomics Platform"/>
            <consortium name="The Broad Institute Genome Sequencing Center for Infectious Disease"/>
            <person name="Wu L."/>
            <person name="Ma J."/>
        </authorList>
    </citation>
    <scope>NUCLEOTIDE SEQUENCE [LARGE SCALE GENOMIC DNA]</scope>
    <source>
        <strain evidence="3">JCM 16953</strain>
    </source>
</reference>
<gene>
    <name evidence="2" type="ORF">GCM10022242_17220</name>
</gene>
<dbReference type="EMBL" id="BAABAH010000004">
    <property type="protein sequence ID" value="GAA3815615.1"/>
    <property type="molecule type" value="Genomic_DNA"/>
</dbReference>
<dbReference type="Proteomes" id="UP001501821">
    <property type="component" value="Unassembled WGS sequence"/>
</dbReference>
<evidence type="ECO:0000256" key="1">
    <source>
        <dbReference type="SAM" id="MobiDB-lite"/>
    </source>
</evidence>
<proteinExistence type="predicted"/>
<evidence type="ECO:0000313" key="2">
    <source>
        <dbReference type="EMBL" id="GAA3815615.1"/>
    </source>
</evidence>